<evidence type="ECO:0000256" key="1">
    <source>
        <dbReference type="SAM" id="SignalP"/>
    </source>
</evidence>
<sequence>MKKVLTIATLCASTCFNAQAEVRINGFANFVAGMTSSNDVIYGYEDDVSFDDESLFAIQVSSDINSKMTATGQLVARGREDYDTSFEWAYLTYNATDNLNISVGRLRLPLFKYSASLDVGYSYHWVNAPRAVYEVDFNNIDGVRFDYSDYAGDWEYNLQGVFGKIQSKSDGADLDAKNTVAFSAEATYEWFKVRAVYGTASAFVDLKTSESLAPLDNALSNLTQLGLGSIEDDLQINDDKAEFIGFGLEVDMFDWFISGEVTQIEIENSFSPRDTAYYVTAGLRVGAFTPSITYESLDGNEDIKFLDQVPSLAEALQPAVSAIITGVQIPNMEEYDKLTLAVRYDYDSNIALKADVSKYSDKIDDTNDTTLVRFAVNYIF</sequence>
<keyword evidence="1" id="KW-0732">Signal</keyword>
<keyword evidence="3" id="KW-1185">Reference proteome</keyword>
<feature type="chain" id="PRO_5045175117" evidence="1">
    <location>
        <begin position="21"/>
        <end position="380"/>
    </location>
</feature>
<proteinExistence type="predicted"/>
<evidence type="ECO:0000313" key="2">
    <source>
        <dbReference type="EMBL" id="MDU0353440.1"/>
    </source>
</evidence>
<dbReference type="SUPFAM" id="SSF56935">
    <property type="entry name" value="Porins"/>
    <property type="match status" value="1"/>
</dbReference>
<evidence type="ECO:0000313" key="3">
    <source>
        <dbReference type="Proteomes" id="UP001247805"/>
    </source>
</evidence>
<accession>A0ABU3STV7</accession>
<organism evidence="2 3">
    <name type="scientific">Paraglaciecola aquimarina</name>
    <dbReference type="NCBI Taxonomy" id="1235557"/>
    <lineage>
        <taxon>Bacteria</taxon>
        <taxon>Pseudomonadati</taxon>
        <taxon>Pseudomonadota</taxon>
        <taxon>Gammaproteobacteria</taxon>
        <taxon>Alteromonadales</taxon>
        <taxon>Alteromonadaceae</taxon>
        <taxon>Paraglaciecola</taxon>
    </lineage>
</organism>
<name>A0ABU3STV7_9ALTE</name>
<reference evidence="2 3" key="1">
    <citation type="submission" date="2023-10" db="EMBL/GenBank/DDBJ databases">
        <title>Glaciecola aquimarina strain GGW-M5 nov., isolated from a coastal seawater.</title>
        <authorList>
            <person name="Bayburt H."/>
            <person name="Kim J.M."/>
            <person name="Choi B.J."/>
            <person name="Jeon C.O."/>
        </authorList>
    </citation>
    <scope>NUCLEOTIDE SEQUENCE [LARGE SCALE GENOMIC DNA]</scope>
    <source>
        <strain evidence="2 3">KCTC 32108</strain>
    </source>
</reference>
<dbReference type="RefSeq" id="WP_316025114.1">
    <property type="nucleotide sequence ID" value="NZ_JAWDIO010000002.1"/>
</dbReference>
<dbReference type="EMBL" id="JAWDIO010000002">
    <property type="protein sequence ID" value="MDU0353440.1"/>
    <property type="molecule type" value="Genomic_DNA"/>
</dbReference>
<dbReference type="InterPro" id="IPR023614">
    <property type="entry name" value="Porin_dom_sf"/>
</dbReference>
<dbReference type="Proteomes" id="UP001247805">
    <property type="component" value="Unassembled WGS sequence"/>
</dbReference>
<feature type="signal peptide" evidence="1">
    <location>
        <begin position="1"/>
        <end position="20"/>
    </location>
</feature>
<dbReference type="Gene3D" id="2.40.160.10">
    <property type="entry name" value="Porin"/>
    <property type="match status" value="1"/>
</dbReference>
<gene>
    <name evidence="2" type="ORF">RS130_05420</name>
</gene>
<protein>
    <submittedName>
        <fullName evidence="2">Topoisomerase IV</fullName>
    </submittedName>
</protein>
<comment type="caution">
    <text evidence="2">The sequence shown here is derived from an EMBL/GenBank/DDBJ whole genome shotgun (WGS) entry which is preliminary data.</text>
</comment>